<dbReference type="OrthoDB" id="3789422at2"/>
<dbReference type="AlphaFoldDB" id="A0A560WGL9"/>
<evidence type="ECO:0000313" key="3">
    <source>
        <dbReference type="EMBL" id="TWD16706.1"/>
    </source>
</evidence>
<gene>
    <name evidence="3" type="ORF">FB557_0238</name>
</gene>
<dbReference type="EMBL" id="VIUW01000001">
    <property type="protein sequence ID" value="TWD16706.1"/>
    <property type="molecule type" value="Genomic_DNA"/>
</dbReference>
<name>A0A560WGL9_9MICO</name>
<proteinExistence type="predicted"/>
<comment type="caution">
    <text evidence="3">The sequence shown here is derived from an EMBL/GenBank/DDBJ whole genome shotgun (WGS) entry which is preliminary data.</text>
</comment>
<evidence type="ECO:0000256" key="2">
    <source>
        <dbReference type="SAM" id="SignalP"/>
    </source>
</evidence>
<dbReference type="Proteomes" id="UP000315628">
    <property type="component" value="Unassembled WGS sequence"/>
</dbReference>
<sequence>MRLFALVAAGLSVLAAGACSGAEEAPMTLTVSAQTWAGAPDGDSAQESVTLPADEGESVELPLAQGERLEVSGRDGERVELTTSVPMAPAGDGGGINLRDTRTDFSLAPGEPVEFSTPSMDSGTTWTVTVAP</sequence>
<keyword evidence="4" id="KW-1185">Reference proteome</keyword>
<dbReference type="RefSeq" id="WP_144854886.1">
    <property type="nucleotide sequence ID" value="NZ_BAAAYT010000001.1"/>
</dbReference>
<feature type="region of interest" description="Disordered" evidence="1">
    <location>
        <begin position="34"/>
        <end position="59"/>
    </location>
</feature>
<feature type="chain" id="PRO_5038710512" description="Lipoprotein" evidence="2">
    <location>
        <begin position="19"/>
        <end position="132"/>
    </location>
</feature>
<dbReference type="PROSITE" id="PS51257">
    <property type="entry name" value="PROKAR_LIPOPROTEIN"/>
    <property type="match status" value="1"/>
</dbReference>
<feature type="compositionally biased region" description="Polar residues" evidence="1">
    <location>
        <begin position="116"/>
        <end position="132"/>
    </location>
</feature>
<organism evidence="3 4">
    <name type="scientific">Marihabitans asiaticum</name>
    <dbReference type="NCBI Taxonomy" id="415218"/>
    <lineage>
        <taxon>Bacteria</taxon>
        <taxon>Bacillati</taxon>
        <taxon>Actinomycetota</taxon>
        <taxon>Actinomycetes</taxon>
        <taxon>Micrococcales</taxon>
        <taxon>Intrasporangiaceae</taxon>
        <taxon>Marihabitans</taxon>
    </lineage>
</organism>
<accession>A0A560WGL9</accession>
<feature type="signal peptide" evidence="2">
    <location>
        <begin position="1"/>
        <end position="18"/>
    </location>
</feature>
<keyword evidence="2" id="KW-0732">Signal</keyword>
<evidence type="ECO:0008006" key="5">
    <source>
        <dbReference type="Google" id="ProtNLM"/>
    </source>
</evidence>
<evidence type="ECO:0000256" key="1">
    <source>
        <dbReference type="SAM" id="MobiDB-lite"/>
    </source>
</evidence>
<protein>
    <recommendedName>
        <fullName evidence="5">Lipoprotein</fullName>
    </recommendedName>
</protein>
<feature type="region of interest" description="Disordered" evidence="1">
    <location>
        <begin position="109"/>
        <end position="132"/>
    </location>
</feature>
<reference evidence="3 4" key="1">
    <citation type="submission" date="2019-06" db="EMBL/GenBank/DDBJ databases">
        <title>Sequencing the genomes of 1000 actinobacteria strains.</title>
        <authorList>
            <person name="Klenk H.-P."/>
        </authorList>
    </citation>
    <scope>NUCLEOTIDE SEQUENCE [LARGE SCALE GENOMIC DNA]</scope>
    <source>
        <strain evidence="3 4">DSM 18935</strain>
    </source>
</reference>
<evidence type="ECO:0000313" key="4">
    <source>
        <dbReference type="Proteomes" id="UP000315628"/>
    </source>
</evidence>